<dbReference type="NCBIfam" id="NF004739">
    <property type="entry name" value="PRK06075.1"/>
    <property type="match status" value="1"/>
</dbReference>
<keyword evidence="12 17" id="KW-0830">Ubiquinone</keyword>
<dbReference type="FunFam" id="3.40.50.12280:FF:000002">
    <property type="entry name" value="NADH-quinone oxidoreductase subunit B"/>
    <property type="match status" value="1"/>
</dbReference>
<dbReference type="PANTHER" id="PTHR11993">
    <property type="entry name" value="NADH-UBIQUINONE OXIDOREDUCTASE 49 KDA SUBUNIT"/>
    <property type="match status" value="1"/>
</dbReference>
<keyword evidence="17" id="KW-0411">Iron-sulfur</keyword>
<evidence type="ECO:0000256" key="10">
    <source>
        <dbReference type="ARBA" id="ARBA00022967"/>
    </source>
</evidence>
<keyword evidence="6 17" id="KW-0813">Transport</keyword>
<dbReference type="SUPFAM" id="SSF56770">
    <property type="entry name" value="HydA/Nqo6-like"/>
    <property type="match status" value="1"/>
</dbReference>
<evidence type="ECO:0000259" key="23">
    <source>
        <dbReference type="Pfam" id="PF01058"/>
    </source>
</evidence>
<evidence type="ECO:0000256" key="6">
    <source>
        <dbReference type="ARBA" id="ARBA00022448"/>
    </source>
</evidence>
<dbReference type="InterPro" id="IPR029014">
    <property type="entry name" value="NiFe-Hase_large"/>
</dbReference>
<dbReference type="Pfam" id="PF01058">
    <property type="entry name" value="Oxidored_q6"/>
    <property type="match status" value="1"/>
</dbReference>
<dbReference type="GO" id="GO:0051539">
    <property type="term" value="F:4 iron, 4 sulfur cluster binding"/>
    <property type="evidence" value="ECO:0007669"/>
    <property type="project" value="UniProtKB-KW"/>
</dbReference>
<dbReference type="SUPFAM" id="SSF143243">
    <property type="entry name" value="Nqo5-like"/>
    <property type="match status" value="1"/>
</dbReference>
<protein>
    <recommendedName>
        <fullName evidence="17 18">Multifunctional fusion protein</fullName>
    </recommendedName>
    <domain>
        <recommendedName>
            <fullName evidence="17">NADH-quinone oxidoreductase subunit B</fullName>
            <ecNumber evidence="17">7.1.1.-</ecNumber>
        </recommendedName>
        <alternativeName>
            <fullName evidence="17">NADH dehydrogenase I subunit B</fullName>
        </alternativeName>
        <alternativeName>
            <fullName evidence="17">NDH-1 subunit B</fullName>
        </alternativeName>
    </domain>
    <domain>
        <recommendedName>
            <fullName evidence="18">NADH-quinone oxidoreductase subunit C</fullName>
        </recommendedName>
        <alternativeName>
            <fullName evidence="18">NADH dehydrogenase I subunit C</fullName>
        </alternativeName>
        <alternativeName>
            <fullName evidence="18">NDH-1 subunit C</fullName>
        </alternativeName>
    </domain>
    <domain>
        <recommendedName>
            <fullName evidence="19">NADH-quinone oxidoreductase subunit D</fullName>
        </recommendedName>
        <alternativeName>
            <fullName evidence="19">NADH dehydrogenase I subunit D</fullName>
        </alternativeName>
        <alternativeName>
            <fullName evidence="19">NDH-1 subunit D</fullName>
        </alternativeName>
    </domain>
</protein>
<keyword evidence="25" id="KW-1185">Reference proteome</keyword>
<comment type="similarity">
    <text evidence="17">Belongs to the complex I 20 kDa subunit family.</text>
</comment>
<comment type="catalytic activity">
    <reaction evidence="16 17">
        <text>a quinone + NADH + 5 H(+)(in) = a quinol + NAD(+) + 4 H(+)(out)</text>
        <dbReference type="Rhea" id="RHEA:57888"/>
        <dbReference type="ChEBI" id="CHEBI:15378"/>
        <dbReference type="ChEBI" id="CHEBI:24646"/>
        <dbReference type="ChEBI" id="CHEBI:57540"/>
        <dbReference type="ChEBI" id="CHEBI:57945"/>
        <dbReference type="ChEBI" id="CHEBI:132124"/>
    </reaction>
</comment>
<dbReference type="InterPro" id="IPR001135">
    <property type="entry name" value="NADH_Q_OxRdtase_suD"/>
</dbReference>
<dbReference type="GO" id="GO:0005886">
    <property type="term" value="C:plasma membrane"/>
    <property type="evidence" value="ECO:0007669"/>
    <property type="project" value="UniProtKB-SubCell"/>
</dbReference>
<dbReference type="GO" id="GO:0005506">
    <property type="term" value="F:iron ion binding"/>
    <property type="evidence" value="ECO:0007669"/>
    <property type="project" value="UniProtKB-UniRule"/>
</dbReference>
<proteinExistence type="inferred from homology"/>
<evidence type="ECO:0000256" key="12">
    <source>
        <dbReference type="ARBA" id="ARBA00023075"/>
    </source>
</evidence>
<dbReference type="InterPro" id="IPR001268">
    <property type="entry name" value="NADH_UbQ_OxRdtase_30kDa_su"/>
</dbReference>
<comment type="similarity">
    <text evidence="5">In the C-terminal section; belongs to the complex I 49 kDa subunit family.</text>
</comment>
<keyword evidence="7 17" id="KW-1003">Cell membrane</keyword>
<evidence type="ECO:0000256" key="16">
    <source>
        <dbReference type="ARBA" id="ARBA00047712"/>
    </source>
</evidence>
<keyword evidence="8" id="KW-0997">Cell inner membrane</keyword>
<dbReference type="Proteomes" id="UP000193136">
    <property type="component" value="Unassembled WGS sequence"/>
</dbReference>
<dbReference type="InterPro" id="IPR020396">
    <property type="entry name" value="NADH_UbQ_OxRdtase_CS"/>
</dbReference>
<organism evidence="24 25">
    <name type="scientific">Geothermobacter hydrogeniphilus</name>
    <dbReference type="NCBI Taxonomy" id="1969733"/>
    <lineage>
        <taxon>Bacteria</taxon>
        <taxon>Pseudomonadati</taxon>
        <taxon>Thermodesulfobacteriota</taxon>
        <taxon>Desulfuromonadia</taxon>
        <taxon>Desulfuromonadales</taxon>
        <taxon>Geothermobacteraceae</taxon>
        <taxon>Geothermobacter</taxon>
    </lineage>
</organism>
<feature type="binding site" evidence="17">
    <location>
        <position position="101"/>
    </location>
    <ligand>
        <name>[4Fe-4S] cluster</name>
        <dbReference type="ChEBI" id="CHEBI:49883"/>
    </ligand>
</feature>
<evidence type="ECO:0000256" key="14">
    <source>
        <dbReference type="ARBA" id="ARBA00023268"/>
    </source>
</evidence>
<dbReference type="NCBIfam" id="NF005012">
    <property type="entry name" value="PRK06411.1"/>
    <property type="match status" value="1"/>
</dbReference>
<feature type="binding site" evidence="17">
    <location>
        <position position="130"/>
    </location>
    <ligand>
        <name>[4Fe-4S] cluster</name>
        <dbReference type="ChEBI" id="CHEBI:49883"/>
    </ligand>
</feature>
<keyword evidence="11 17" id="KW-0520">NAD</keyword>
<dbReference type="GO" id="GO:0048038">
    <property type="term" value="F:quinone binding"/>
    <property type="evidence" value="ECO:0007669"/>
    <property type="project" value="UniProtKB-KW"/>
</dbReference>
<comment type="subunit">
    <text evidence="17">NDH-1 is composed of 14 different subunits. Subunits NuoB, C, D, E, F, and G constitute the peripheral sector of the complex.</text>
</comment>
<evidence type="ECO:0000259" key="22">
    <source>
        <dbReference type="Pfam" id="PF00346"/>
    </source>
</evidence>
<dbReference type="InterPro" id="IPR014029">
    <property type="entry name" value="NADH_UbQ_OxRdtase_49kDa_CS"/>
</dbReference>
<evidence type="ECO:0000256" key="3">
    <source>
        <dbReference type="ARBA" id="ARBA00006408"/>
    </source>
</evidence>
<comment type="subunit">
    <text evidence="15">NDH-1 is composed of about 13 different subunits. Subunits NuoBCD, E, F, and G constitute the peripheral sector of the complex.</text>
</comment>
<evidence type="ECO:0000256" key="4">
    <source>
        <dbReference type="ARBA" id="ARBA00008265"/>
    </source>
</evidence>
<dbReference type="Gene3D" id="3.30.460.80">
    <property type="entry name" value="NADH:ubiquinone oxidoreductase, 30kDa subunit"/>
    <property type="match status" value="1"/>
</dbReference>
<evidence type="ECO:0000259" key="21">
    <source>
        <dbReference type="Pfam" id="PF00329"/>
    </source>
</evidence>
<dbReference type="STRING" id="1969733.B5V00_05150"/>
<dbReference type="GO" id="GO:0050136">
    <property type="term" value="F:NADH dehydrogenase (quinone) (non-electrogenic) activity"/>
    <property type="evidence" value="ECO:0007669"/>
    <property type="project" value="UniProtKB-UniRule"/>
</dbReference>
<sequence>MSEEIPDNVVLTTLDDVINWSRSNSIWPMFFGLSCCFVEMTTSLTPRFDLARFGAEVLRGTPREADLMVISGTPFKKMGPSILRLYEQMTNPKWVIAMGSCANSGGMYDSYSVIQGIHQILPVDVYIPGCPPRPEAFMQGIMLLQEKIRSKEKPTRLVLGMNGGSEGTTEPILVDGHSKSRDPRGPGYGNAPLRGSQLQHPHFHPSRADNMWLPPQPRAAFPASTHNLRRALKERFGETVQEEDARDMPTLVVAPEQLVELMTFLRQDAPIRYRRLEDLTAVDESDRRQQTGHRFTLTAHLLSFDEPGYLRVKAPLDGGWPEAPSLTGLWPSADWYEREIFDMFGIRFAGHPDLRRILMPDSWQGHPLRKEHPFRATEMDPYTRKTARQMEPRDGGDFFRGKPLAEDFEAMILNIGPHHPGTHGVLRLIALLDGEEIEDLDIDLGYHHRAAEKIGERQHWSQFIPYTDRIDYLSGVQNNLAYLHPLETMLGVEVPPRAETVRVMLCELFRIANHLVWLGTFAHDVGAMTPIFYCMESREKIFDIIEMITGGRMHPSWFRIGGLPKDLPEGWKSVVEAFTRDFDQRITELDKLLTNGPIFRKRTEDVGPVSRDEALDWGMSGPNLRACGFEWDLRRKMPYSGYQHYDFDIVTAAGGDCFARYLVRLKEMRESLKIVRQAAERMPAGRWMTDDYRYAYPQREDGLNDIESLIHHFCNVTRGPSVPRGEVYRAIESSKGECGYYLVSDGHTVPYRLRIRTPSFAHMQMVPMMSRGWLVADMITILGSIDFVLADLDR</sequence>
<comment type="similarity">
    <text evidence="4">In the central section; belongs to the complex I 30 kDa subunit family.</text>
</comment>
<keyword evidence="10 17" id="KW-1278">Translocase</keyword>
<evidence type="ECO:0000313" key="24">
    <source>
        <dbReference type="EMBL" id="ORJ62140.1"/>
    </source>
</evidence>
<dbReference type="Pfam" id="PF00346">
    <property type="entry name" value="Complex1_49kDa"/>
    <property type="match status" value="1"/>
</dbReference>
<dbReference type="NCBIfam" id="NF009808">
    <property type="entry name" value="PRK13292.1"/>
    <property type="match status" value="1"/>
</dbReference>
<evidence type="ECO:0000256" key="13">
    <source>
        <dbReference type="ARBA" id="ARBA00023136"/>
    </source>
</evidence>
<comment type="similarity">
    <text evidence="18">Belongs to the complex I 30 kDa subunit family.</text>
</comment>
<comment type="similarity">
    <text evidence="19">Belongs to the complex I 49 kDa subunit family.</text>
</comment>
<keyword evidence="17" id="KW-0004">4Fe-4S</keyword>
<dbReference type="EC" id="7.1.1.-" evidence="17"/>
<dbReference type="Pfam" id="PF00329">
    <property type="entry name" value="Complex1_30kDa"/>
    <property type="match status" value="1"/>
</dbReference>
<evidence type="ECO:0000256" key="2">
    <source>
        <dbReference type="ARBA" id="ARBA00004515"/>
    </source>
</evidence>
<keyword evidence="9 17" id="KW-0874">Quinone</keyword>
<dbReference type="AlphaFoldDB" id="A0A1X0YA85"/>
<feature type="domain" description="NADH:ubiquinone oxidoreductase-like 20kDa subunit" evidence="23">
    <location>
        <begin position="35"/>
        <end position="143"/>
    </location>
</feature>
<feature type="domain" description="NADH:ubiquinone oxidoreductase 30kDa subunit" evidence="21">
    <location>
        <begin position="252"/>
        <end position="377"/>
    </location>
</feature>
<keyword evidence="14" id="KW-0511">Multifunctional enzyme</keyword>
<feature type="binding site" evidence="17">
    <location>
        <position position="35"/>
    </location>
    <ligand>
        <name>[4Fe-4S] cluster</name>
        <dbReference type="ChEBI" id="CHEBI:49883"/>
    </ligand>
</feature>
<comment type="subcellular location">
    <subcellularLocation>
        <location evidence="2">Cell inner membrane</location>
        <topology evidence="2">Peripheral membrane protein</topology>
        <orientation evidence="2">Cytoplasmic side</orientation>
    </subcellularLocation>
    <subcellularLocation>
        <location evidence="17">Cell membrane</location>
        <topology evidence="17">Peripheral membrane protein</topology>
        <orientation evidence="17">Cytoplasmic side</orientation>
    </subcellularLocation>
</comment>
<evidence type="ECO:0000256" key="5">
    <source>
        <dbReference type="ARBA" id="ARBA00010019"/>
    </source>
</evidence>
<evidence type="ECO:0000256" key="9">
    <source>
        <dbReference type="ARBA" id="ARBA00022719"/>
    </source>
</evidence>
<feature type="region of interest" description="Disordered" evidence="20">
    <location>
        <begin position="160"/>
        <end position="203"/>
    </location>
</feature>
<dbReference type="InterPro" id="IPR037232">
    <property type="entry name" value="NADH_quin_OxRdtase_su_C/D-like"/>
</dbReference>
<evidence type="ECO:0000256" key="19">
    <source>
        <dbReference type="HAMAP-Rule" id="MF_01358"/>
    </source>
</evidence>
<dbReference type="InterPro" id="IPR010218">
    <property type="entry name" value="NADH_DH_suC"/>
</dbReference>
<dbReference type="HAMAP" id="MF_01357">
    <property type="entry name" value="NDH1_NuoC"/>
    <property type="match status" value="1"/>
</dbReference>
<dbReference type="PROSITE" id="PS00542">
    <property type="entry name" value="COMPLEX1_30K"/>
    <property type="match status" value="1"/>
</dbReference>
<keyword evidence="17" id="KW-0479">Metal-binding</keyword>
<reference evidence="24 25" key="1">
    <citation type="submission" date="2017-03" db="EMBL/GenBank/DDBJ databases">
        <title>Genome sequence of Geothermobacter sp. EPR-M, Deep-Sea Iron Reducer.</title>
        <authorList>
            <person name="Tully B."/>
            <person name="Savalia P."/>
            <person name="Abuyen K."/>
            <person name="Baughan C."/>
            <person name="Romero E."/>
            <person name="Ronkowski C."/>
            <person name="Torres B."/>
            <person name="Tremblay J."/>
            <person name="Trujillo A."/>
            <person name="Tyler M."/>
            <person name="Perez-Rodriguez I."/>
            <person name="Amend J."/>
        </authorList>
    </citation>
    <scope>NUCLEOTIDE SEQUENCE [LARGE SCALE GENOMIC DNA]</scope>
    <source>
        <strain evidence="24 25">EPR-M</strain>
    </source>
</reference>
<dbReference type="GO" id="GO:0051287">
    <property type="term" value="F:NAD binding"/>
    <property type="evidence" value="ECO:0007669"/>
    <property type="project" value="InterPro"/>
</dbReference>
<dbReference type="InterPro" id="IPR022885">
    <property type="entry name" value="NDH1_su_D/H"/>
</dbReference>
<dbReference type="NCBIfam" id="TIGR01957">
    <property type="entry name" value="nuoB_fam"/>
    <property type="match status" value="1"/>
</dbReference>
<dbReference type="SUPFAM" id="SSF56762">
    <property type="entry name" value="HydB/Nqo4-like"/>
    <property type="match status" value="1"/>
</dbReference>
<evidence type="ECO:0000256" key="20">
    <source>
        <dbReference type="SAM" id="MobiDB-lite"/>
    </source>
</evidence>
<dbReference type="RefSeq" id="WP_085009694.1">
    <property type="nucleotide sequence ID" value="NZ_NAAD01000004.1"/>
</dbReference>
<evidence type="ECO:0000256" key="7">
    <source>
        <dbReference type="ARBA" id="ARBA00022475"/>
    </source>
</evidence>
<feature type="domain" description="NADH-quinone oxidoreductase subunit D" evidence="22">
    <location>
        <begin position="524"/>
        <end position="794"/>
    </location>
</feature>
<dbReference type="OrthoDB" id="9801496at2"/>
<evidence type="ECO:0000256" key="8">
    <source>
        <dbReference type="ARBA" id="ARBA00022519"/>
    </source>
</evidence>
<dbReference type="PANTHER" id="PTHR11993:SF45">
    <property type="entry name" value="NADH-QUINONE OXIDOREDUCTASE SUBUNIT C_D"/>
    <property type="match status" value="1"/>
</dbReference>
<name>A0A1X0YA85_9BACT</name>
<keyword evidence="17" id="KW-0408">Iron</keyword>
<dbReference type="GO" id="GO:0008137">
    <property type="term" value="F:NADH dehydrogenase (ubiquinone) activity"/>
    <property type="evidence" value="ECO:0007669"/>
    <property type="project" value="InterPro"/>
</dbReference>
<evidence type="ECO:0000313" key="25">
    <source>
        <dbReference type="Proteomes" id="UP000193136"/>
    </source>
</evidence>
<gene>
    <name evidence="18" type="primary">nuoC</name>
    <name evidence="17" type="synonym">nuoB</name>
    <name evidence="19" type="synonym">nuoD</name>
    <name evidence="24" type="ORF">B5V00_05150</name>
</gene>
<dbReference type="Gene3D" id="1.10.645.10">
    <property type="entry name" value="Cytochrome-c3 Hydrogenase, chain B"/>
    <property type="match status" value="1"/>
</dbReference>
<keyword evidence="13 17" id="KW-0472">Membrane</keyword>
<dbReference type="HAMAP" id="MF_01356">
    <property type="entry name" value="NDH1_NuoB"/>
    <property type="match status" value="1"/>
</dbReference>
<evidence type="ECO:0000256" key="1">
    <source>
        <dbReference type="ARBA" id="ARBA00002378"/>
    </source>
</evidence>
<evidence type="ECO:0000256" key="15">
    <source>
        <dbReference type="ARBA" id="ARBA00025957"/>
    </source>
</evidence>
<dbReference type="InterPro" id="IPR006138">
    <property type="entry name" value="NADH_UQ_OxRdtase_20Kd_su"/>
</dbReference>
<comment type="cofactor">
    <cofactor evidence="17">
        <name>[4Fe-4S] cluster</name>
        <dbReference type="ChEBI" id="CHEBI:49883"/>
    </cofactor>
    <text evidence="17">Binds 1 [4Fe-4S] cluster.</text>
</comment>
<evidence type="ECO:0000256" key="11">
    <source>
        <dbReference type="ARBA" id="ARBA00023027"/>
    </source>
</evidence>
<dbReference type="EMBL" id="NAAD01000004">
    <property type="protein sequence ID" value="ORJ62140.1"/>
    <property type="molecule type" value="Genomic_DNA"/>
</dbReference>
<dbReference type="HAMAP" id="MF_01358">
    <property type="entry name" value="NDH1_NuoD"/>
    <property type="match status" value="1"/>
</dbReference>
<dbReference type="InterPro" id="IPR006137">
    <property type="entry name" value="NADH_UbQ_OxRdtase-like_20kDa"/>
</dbReference>
<feature type="binding site" evidence="17">
    <location>
        <position position="36"/>
    </location>
    <ligand>
        <name>[4Fe-4S] cluster</name>
        <dbReference type="ChEBI" id="CHEBI:49883"/>
    </ligand>
</feature>
<dbReference type="PROSITE" id="PS00535">
    <property type="entry name" value="COMPLEX1_49K"/>
    <property type="match status" value="1"/>
</dbReference>
<evidence type="ECO:0000256" key="17">
    <source>
        <dbReference type="HAMAP-Rule" id="MF_01356"/>
    </source>
</evidence>
<dbReference type="Gene3D" id="3.40.50.12280">
    <property type="match status" value="1"/>
</dbReference>
<comment type="caution">
    <text evidence="24">The sequence shown here is derived from an EMBL/GenBank/DDBJ whole genome shotgun (WGS) entry which is preliminary data.</text>
</comment>
<comment type="similarity">
    <text evidence="3">In the N-terminal section; belongs to the complex I 20 kDa subunit family.</text>
</comment>
<comment type="function">
    <text evidence="1 17">NDH-1 shuttles electrons from NADH, via FMN and iron-sulfur (Fe-S) centers, to quinones in the respiratory chain. The immediate electron acceptor for the enzyme in this species is believed to be ubiquinone. Couples the redox reaction to proton translocation (for every two electrons transferred, four hydrogen ions are translocated across the cytoplasmic membrane), and thus conserves the redox energy in a proton gradient.</text>
</comment>
<accession>A0A1X0YA85</accession>
<dbReference type="NCBIfam" id="TIGR01962">
    <property type="entry name" value="NuoD"/>
    <property type="match status" value="1"/>
</dbReference>
<evidence type="ECO:0000256" key="18">
    <source>
        <dbReference type="HAMAP-Rule" id="MF_01357"/>
    </source>
</evidence>